<dbReference type="InterPro" id="IPR004087">
    <property type="entry name" value="KH_dom"/>
</dbReference>
<dbReference type="PANTHER" id="PTHR10288">
    <property type="entry name" value="KH DOMAIN CONTAINING RNA BINDING PROTEIN"/>
    <property type="match status" value="1"/>
</dbReference>
<protein>
    <submittedName>
        <fullName evidence="6">KH domain-containing protein</fullName>
    </submittedName>
</protein>
<evidence type="ECO:0000256" key="1">
    <source>
        <dbReference type="ARBA" id="ARBA00022737"/>
    </source>
</evidence>
<evidence type="ECO:0000313" key="4">
    <source>
        <dbReference type="EMBL" id="VDN97427.1"/>
    </source>
</evidence>
<dbReference type="AlphaFoldDB" id="A0A0R3T3I3"/>
<feature type="domain" description="K Homology" evidence="3">
    <location>
        <begin position="105"/>
        <end position="176"/>
    </location>
</feature>
<dbReference type="InterPro" id="IPR036612">
    <property type="entry name" value="KH_dom_type_1_sf"/>
</dbReference>
<evidence type="ECO:0000313" key="6">
    <source>
        <dbReference type="WBParaSite" id="HNAJ_0000156901-mRNA-1"/>
    </source>
</evidence>
<organism evidence="6">
    <name type="scientific">Rodentolepis nana</name>
    <name type="common">Dwarf tapeworm</name>
    <name type="synonym">Hymenolepis nana</name>
    <dbReference type="NCBI Taxonomy" id="102285"/>
    <lineage>
        <taxon>Eukaryota</taxon>
        <taxon>Metazoa</taxon>
        <taxon>Spiralia</taxon>
        <taxon>Lophotrochozoa</taxon>
        <taxon>Platyhelminthes</taxon>
        <taxon>Cestoda</taxon>
        <taxon>Eucestoda</taxon>
        <taxon>Cyclophyllidea</taxon>
        <taxon>Hymenolepididae</taxon>
        <taxon>Rodentolepis</taxon>
    </lineage>
</organism>
<evidence type="ECO:0000259" key="3">
    <source>
        <dbReference type="SMART" id="SM00322"/>
    </source>
</evidence>
<evidence type="ECO:0000256" key="2">
    <source>
        <dbReference type="PROSITE-ProRule" id="PRU00117"/>
    </source>
</evidence>
<proteinExistence type="predicted"/>
<dbReference type="Pfam" id="PF00013">
    <property type="entry name" value="KH_1"/>
    <property type="match status" value="2"/>
</dbReference>
<dbReference type="SMART" id="SM00322">
    <property type="entry name" value="KH"/>
    <property type="match status" value="2"/>
</dbReference>
<dbReference type="Gene3D" id="3.30.310.210">
    <property type="match status" value="1"/>
</dbReference>
<dbReference type="PROSITE" id="PS50084">
    <property type="entry name" value="KH_TYPE_1"/>
    <property type="match status" value="2"/>
</dbReference>
<keyword evidence="5" id="KW-1185">Reference proteome</keyword>
<accession>A0A0R3T3I3</accession>
<dbReference type="OrthoDB" id="442947at2759"/>
<dbReference type="SUPFAM" id="SSF54791">
    <property type="entry name" value="Eukaryotic type KH-domain (KH-domain type I)"/>
    <property type="match status" value="2"/>
</dbReference>
<dbReference type="Gene3D" id="3.30.1370.10">
    <property type="entry name" value="K Homology domain, type 1"/>
    <property type="match status" value="1"/>
</dbReference>
<dbReference type="STRING" id="102285.A0A0R3T3I3"/>
<gene>
    <name evidence="4" type="ORF">HNAJ_LOCUS1568</name>
</gene>
<dbReference type="WBParaSite" id="HNAJ_0000156901-mRNA-1">
    <property type="protein sequence ID" value="HNAJ_0000156901-mRNA-1"/>
    <property type="gene ID" value="HNAJ_0000156901"/>
</dbReference>
<reference evidence="4 5" key="2">
    <citation type="submission" date="2018-11" db="EMBL/GenBank/DDBJ databases">
        <authorList>
            <consortium name="Pathogen Informatics"/>
        </authorList>
    </citation>
    <scope>NUCLEOTIDE SEQUENCE [LARGE SCALE GENOMIC DNA]</scope>
</reference>
<keyword evidence="2" id="KW-0694">RNA-binding</keyword>
<reference evidence="6" key="1">
    <citation type="submission" date="2017-02" db="UniProtKB">
        <authorList>
            <consortium name="WormBaseParasite"/>
        </authorList>
    </citation>
    <scope>IDENTIFICATION</scope>
</reference>
<dbReference type="CDD" id="cd02396">
    <property type="entry name" value="KH-I_PCBP_rpt2"/>
    <property type="match status" value="1"/>
</dbReference>
<dbReference type="GO" id="GO:0003723">
    <property type="term" value="F:RNA binding"/>
    <property type="evidence" value="ECO:0007669"/>
    <property type="project" value="UniProtKB-UniRule"/>
</dbReference>
<dbReference type="Proteomes" id="UP000278807">
    <property type="component" value="Unassembled WGS sequence"/>
</dbReference>
<feature type="domain" description="K Homology" evidence="3">
    <location>
        <begin position="318"/>
        <end position="392"/>
    </location>
</feature>
<evidence type="ECO:0000313" key="5">
    <source>
        <dbReference type="Proteomes" id="UP000278807"/>
    </source>
</evidence>
<keyword evidence="1" id="KW-0677">Repeat</keyword>
<dbReference type="EMBL" id="UZAE01000626">
    <property type="protein sequence ID" value="VDN97427.1"/>
    <property type="molecule type" value="Genomic_DNA"/>
</dbReference>
<dbReference type="InterPro" id="IPR004088">
    <property type="entry name" value="KH_dom_type_1"/>
</dbReference>
<sequence length="408" mass="45461">MCPSGVDCEAVLPLASISRKIKQEDLVENSNSRWNYDPDKSVSLRFLMSRRCGAKIKISDKGVKERVVFISGSIAAVVRVIRRLCREFAWVSSDYVDVENASNIPKFVFRMLLPASLCGHLIGQQGECIHKLRQITGSLVKITRQKLPNSTERILFIYGTVTSITACLEMICALLGEVKNQSHEIPYIPATEPFNPSRLYSKVPLSFPWNMKFATSVLSKPWLFRDRRWKSNVGYWLSRIDCRFNRKVLNDILPSHAQLNSGPQVRPLLTSSAISPPTTSQLSPMAQPHPSVALSANCFCPASLISNILLVASHFAEDVVRRELLIANDLIGCVIGRGGMKINEIRKVSQATIHISNDENSLQQHHRSRLITITGSPKAVDSAVDMINASLQCREATLMPSEITQPIL</sequence>
<name>A0A0R3T3I3_RODNA</name>